<accession>A0A7K0C0X7</accession>
<dbReference type="PRINTS" id="PR00081">
    <property type="entry name" value="GDHRDH"/>
</dbReference>
<evidence type="ECO:0000256" key="1">
    <source>
        <dbReference type="ARBA" id="ARBA00023002"/>
    </source>
</evidence>
<gene>
    <name evidence="2" type="primary">actIII_3</name>
    <name evidence="2" type="ORF">ACRB68_51470</name>
</gene>
<dbReference type="Pfam" id="PF00106">
    <property type="entry name" value="adh_short"/>
    <property type="match status" value="1"/>
</dbReference>
<dbReference type="AlphaFoldDB" id="A0A7K0C0X7"/>
<dbReference type="OrthoDB" id="3237043at2"/>
<evidence type="ECO:0000313" key="2">
    <source>
        <dbReference type="EMBL" id="MQY07050.1"/>
    </source>
</evidence>
<reference evidence="2 3" key="1">
    <citation type="submission" date="2019-10" db="EMBL/GenBank/DDBJ databases">
        <title>Actinomadura rubteroloni sp. nov. and Actinomadura macrotermitis sp. nov., isolated from the gut of fungus growing-termite Macrotermes natalensis.</title>
        <authorList>
            <person name="Benndorf R."/>
            <person name="Martin K."/>
            <person name="Kuefner M."/>
            <person name="De Beer W."/>
            <person name="Kaster A.-K."/>
            <person name="Vollmers J."/>
            <person name="Poulsen M."/>
            <person name="Beemelmanns C."/>
        </authorList>
    </citation>
    <scope>NUCLEOTIDE SEQUENCE [LARGE SCALE GENOMIC DNA]</scope>
    <source>
        <strain evidence="2 3">RB68</strain>
    </source>
</reference>
<dbReference type="EC" id="1.3.1.-" evidence="2"/>
<keyword evidence="1 2" id="KW-0560">Oxidoreductase</keyword>
<organism evidence="2 3">
    <name type="scientific">Actinomadura macrotermitis</name>
    <dbReference type="NCBI Taxonomy" id="2585200"/>
    <lineage>
        <taxon>Bacteria</taxon>
        <taxon>Bacillati</taxon>
        <taxon>Actinomycetota</taxon>
        <taxon>Actinomycetes</taxon>
        <taxon>Streptosporangiales</taxon>
        <taxon>Thermomonosporaceae</taxon>
        <taxon>Actinomadura</taxon>
    </lineage>
</organism>
<dbReference type="Proteomes" id="UP000487268">
    <property type="component" value="Unassembled WGS sequence"/>
</dbReference>
<keyword evidence="3" id="KW-1185">Reference proteome</keyword>
<dbReference type="RefSeq" id="WP_153536651.1">
    <property type="nucleotide sequence ID" value="NZ_WEGH01000003.1"/>
</dbReference>
<dbReference type="PANTHER" id="PTHR43157">
    <property type="entry name" value="PHOSPHATIDYLINOSITOL-GLYCAN BIOSYNTHESIS CLASS F PROTEIN-RELATED"/>
    <property type="match status" value="1"/>
</dbReference>
<dbReference type="PANTHER" id="PTHR43157:SF31">
    <property type="entry name" value="PHOSPHATIDYLINOSITOL-GLYCAN BIOSYNTHESIS CLASS F PROTEIN"/>
    <property type="match status" value="1"/>
</dbReference>
<evidence type="ECO:0000313" key="3">
    <source>
        <dbReference type="Proteomes" id="UP000487268"/>
    </source>
</evidence>
<sequence length="291" mass="30781">MDDDVRIAVVTGATSGIGKEIARALAREGFRVGIVGRNEVRAAAAAADLAASAPGARIDSFLADLSIRAEVRRLAGRLCERYPRLDVLVNNAGVHTLRAKVSVDGFDRMVATNHLGPFLLTNLLLDRLRGSAPARVVMVASEAHRQAGLKDVANLAEPGAYGPAGSFRVYARTKLLNILFTQELAERLRGTGVTVNAVCPGMVATGLAREIPGSRRFGPVLARTPVLRTPEQGARMAVRLAVDPAFAERSGGFYSSTPGAGLLPASRATGDAELRRAVWERSAQLTGLPAR</sequence>
<dbReference type="Gene3D" id="3.40.50.720">
    <property type="entry name" value="NAD(P)-binding Rossmann-like Domain"/>
    <property type="match status" value="1"/>
</dbReference>
<proteinExistence type="predicted"/>
<protein>
    <submittedName>
        <fullName evidence="2">Putative ketoacyl reductase</fullName>
        <ecNumber evidence="2">1.3.1.-</ecNumber>
    </submittedName>
</protein>
<dbReference type="SUPFAM" id="SSF51735">
    <property type="entry name" value="NAD(P)-binding Rossmann-fold domains"/>
    <property type="match status" value="1"/>
</dbReference>
<name>A0A7K0C0X7_9ACTN</name>
<dbReference type="InterPro" id="IPR002347">
    <property type="entry name" value="SDR_fam"/>
</dbReference>
<comment type="caution">
    <text evidence="2">The sequence shown here is derived from an EMBL/GenBank/DDBJ whole genome shotgun (WGS) entry which is preliminary data.</text>
</comment>
<dbReference type="GO" id="GO:0016491">
    <property type="term" value="F:oxidoreductase activity"/>
    <property type="evidence" value="ECO:0007669"/>
    <property type="project" value="UniProtKB-KW"/>
</dbReference>
<dbReference type="EMBL" id="WEGH01000003">
    <property type="protein sequence ID" value="MQY07050.1"/>
    <property type="molecule type" value="Genomic_DNA"/>
</dbReference>
<dbReference type="InterPro" id="IPR036291">
    <property type="entry name" value="NAD(P)-bd_dom_sf"/>
</dbReference>